<feature type="transmembrane region" description="Helical" evidence="1">
    <location>
        <begin position="142"/>
        <end position="162"/>
    </location>
</feature>
<gene>
    <name evidence="2" type="ORF">CWI76_05170</name>
</gene>
<organism evidence="2 3">
    <name type="scientific">Pseudidiomarina marina</name>
    <dbReference type="NCBI Taxonomy" id="502366"/>
    <lineage>
        <taxon>Bacteria</taxon>
        <taxon>Pseudomonadati</taxon>
        <taxon>Pseudomonadota</taxon>
        <taxon>Gammaproteobacteria</taxon>
        <taxon>Alteromonadales</taxon>
        <taxon>Idiomarinaceae</taxon>
        <taxon>Pseudidiomarina</taxon>
    </lineage>
</organism>
<dbReference type="AlphaFoldDB" id="A0A432YL26"/>
<evidence type="ECO:0000313" key="3">
    <source>
        <dbReference type="Proteomes" id="UP000288127"/>
    </source>
</evidence>
<dbReference type="EMBL" id="PIPZ01000001">
    <property type="protein sequence ID" value="RUO61636.1"/>
    <property type="molecule type" value="Genomic_DNA"/>
</dbReference>
<keyword evidence="1" id="KW-0812">Transmembrane</keyword>
<keyword evidence="3" id="KW-1185">Reference proteome</keyword>
<feature type="transmembrane region" description="Helical" evidence="1">
    <location>
        <begin position="51"/>
        <end position="75"/>
    </location>
</feature>
<dbReference type="PANTHER" id="PTHR15887">
    <property type="entry name" value="TRANSMEMBRANE PROTEIN 69"/>
    <property type="match status" value="1"/>
</dbReference>
<evidence type="ECO:0000313" key="2">
    <source>
        <dbReference type="EMBL" id="RUO61636.1"/>
    </source>
</evidence>
<dbReference type="PANTHER" id="PTHR15887:SF1">
    <property type="entry name" value="TRANSMEMBRANE PROTEIN 69"/>
    <property type="match status" value="1"/>
</dbReference>
<sequence>MLYWLHHLRTTNRIYRMNLISQYTAQRLGFAGLAPFIVLTVMALLDLQGELAMTLFILYSAIIFSFLGGIHWGLCMTDDDRDHRRSLQWSMVPSVTGFAVLVATQLPICRDSTLSFLAVLALLHLFWLNYERRKLSAHAWYLELRGRLTFTVVALHVILLIISL</sequence>
<evidence type="ECO:0000256" key="1">
    <source>
        <dbReference type="SAM" id="Phobius"/>
    </source>
</evidence>
<keyword evidence="1" id="KW-1133">Transmembrane helix</keyword>
<name>A0A432YL26_9GAMM</name>
<comment type="caution">
    <text evidence="2">The sequence shown here is derived from an EMBL/GenBank/DDBJ whole genome shotgun (WGS) entry which is preliminary data.</text>
</comment>
<reference evidence="3" key="1">
    <citation type="journal article" date="2018" name="Front. Microbiol.">
        <title>Genome-Based Analysis Reveals the Taxonomy and Diversity of the Family Idiomarinaceae.</title>
        <authorList>
            <person name="Liu Y."/>
            <person name="Lai Q."/>
            <person name="Shao Z."/>
        </authorList>
    </citation>
    <scope>NUCLEOTIDE SEQUENCE [LARGE SCALE GENOMIC DNA]</scope>
    <source>
        <strain evidence="3">PIM1</strain>
    </source>
</reference>
<dbReference type="Proteomes" id="UP000288127">
    <property type="component" value="Unassembled WGS sequence"/>
</dbReference>
<keyword evidence="1" id="KW-0472">Membrane</keyword>
<dbReference type="InterPro" id="IPR021836">
    <property type="entry name" value="DUF3429"/>
</dbReference>
<evidence type="ECO:0008006" key="4">
    <source>
        <dbReference type="Google" id="ProtNLM"/>
    </source>
</evidence>
<feature type="transmembrane region" description="Helical" evidence="1">
    <location>
        <begin position="87"/>
        <end position="108"/>
    </location>
</feature>
<feature type="transmembrane region" description="Helical" evidence="1">
    <location>
        <begin position="114"/>
        <end position="130"/>
    </location>
</feature>
<proteinExistence type="predicted"/>
<dbReference type="Pfam" id="PF11911">
    <property type="entry name" value="DUF3429"/>
    <property type="match status" value="1"/>
</dbReference>
<accession>A0A432YL26</accession>
<feature type="transmembrane region" description="Helical" evidence="1">
    <location>
        <begin position="25"/>
        <end position="45"/>
    </location>
</feature>
<protein>
    <recommendedName>
        <fullName evidence="4">DUF3429 domain-containing protein</fullName>
    </recommendedName>
</protein>